<dbReference type="PANTHER" id="PTHR43877">
    <property type="entry name" value="AMINOALKYLPHOSPHONATE N-ACETYLTRANSFERASE-RELATED-RELATED"/>
    <property type="match status" value="1"/>
</dbReference>
<dbReference type="Proteomes" id="UP000186004">
    <property type="component" value="Unassembled WGS sequence"/>
</dbReference>
<dbReference type="InterPro" id="IPR000182">
    <property type="entry name" value="GNAT_dom"/>
</dbReference>
<evidence type="ECO:0000256" key="1">
    <source>
        <dbReference type="ARBA" id="ARBA00022679"/>
    </source>
</evidence>
<evidence type="ECO:0000313" key="4">
    <source>
        <dbReference type="EMBL" id="SIR22998.1"/>
    </source>
</evidence>
<evidence type="ECO:0000259" key="3">
    <source>
        <dbReference type="PROSITE" id="PS51186"/>
    </source>
</evidence>
<dbReference type="EMBL" id="FTNF01000007">
    <property type="protein sequence ID" value="SIR22998.1"/>
    <property type="molecule type" value="Genomic_DNA"/>
</dbReference>
<dbReference type="AlphaFoldDB" id="A0A1N6Z833"/>
<organism evidence="4 5">
    <name type="scientific">Micromonospora avicenniae</name>
    <dbReference type="NCBI Taxonomy" id="1198245"/>
    <lineage>
        <taxon>Bacteria</taxon>
        <taxon>Bacillati</taxon>
        <taxon>Actinomycetota</taxon>
        <taxon>Actinomycetes</taxon>
        <taxon>Micromonosporales</taxon>
        <taxon>Micromonosporaceae</taxon>
        <taxon>Micromonospora</taxon>
    </lineage>
</organism>
<keyword evidence="4" id="KW-0689">Ribosomal protein</keyword>
<dbReference type="InterPro" id="IPR050832">
    <property type="entry name" value="Bact_Acetyltransf"/>
</dbReference>
<evidence type="ECO:0000256" key="2">
    <source>
        <dbReference type="ARBA" id="ARBA00023315"/>
    </source>
</evidence>
<gene>
    <name evidence="4" type="ORF">SAMN05444858_107219</name>
</gene>
<proteinExistence type="predicted"/>
<keyword evidence="1" id="KW-0808">Transferase</keyword>
<sequence length="311" mass="33580">MVGASFPTGEKGDVEPMETLSWGEIDEEHLAALTELAEACLEVDGGLPLFKRPPLLRARLLQSYTLGAWHHGQLVAAVGVGVGNIAPSAAVAQGPATATGLVHPRWRGRGLGTRLISWADQRAGDADLLLTTETWSATGERLFTAHGLHLTFSESVLRHHLDVVPAVPRPETVVTEPVTAETGADLFATYCAAFADRPGFVVPEADEWLGELHEDDEYRPDLSLLARGPDGQAVGFVNIVGTWIDQVGVVPAWRKRRVGAYLVASVLRSLAAENAREAWLCVNDDNPAGGLYRRLGFADAGRRARYLLRRA</sequence>
<dbReference type="GO" id="GO:0005840">
    <property type="term" value="C:ribosome"/>
    <property type="evidence" value="ECO:0007669"/>
    <property type="project" value="UniProtKB-KW"/>
</dbReference>
<dbReference type="Pfam" id="PF00583">
    <property type="entry name" value="Acetyltransf_1"/>
    <property type="match status" value="2"/>
</dbReference>
<reference evidence="4 5" key="1">
    <citation type="submission" date="2017-01" db="EMBL/GenBank/DDBJ databases">
        <authorList>
            <person name="Mah S.A."/>
            <person name="Swanson W.J."/>
            <person name="Moy G.W."/>
            <person name="Vacquier V.D."/>
        </authorList>
    </citation>
    <scope>NUCLEOTIDE SEQUENCE [LARGE SCALE GENOMIC DNA]</scope>
    <source>
        <strain evidence="4 5">DSM 45758</strain>
    </source>
</reference>
<keyword evidence="5" id="KW-1185">Reference proteome</keyword>
<keyword evidence="4" id="KW-0687">Ribonucleoprotein</keyword>
<dbReference type="PROSITE" id="PS51186">
    <property type="entry name" value="GNAT"/>
    <property type="match status" value="2"/>
</dbReference>
<protein>
    <submittedName>
        <fullName evidence="4">Ribosomal protein S18 acetylase RimI</fullName>
    </submittedName>
</protein>
<dbReference type="STRING" id="1198245.SAMN05444858_107219"/>
<name>A0A1N6Z833_9ACTN</name>
<dbReference type="Gene3D" id="3.40.630.30">
    <property type="match status" value="1"/>
</dbReference>
<dbReference type="InterPro" id="IPR016181">
    <property type="entry name" value="Acyl_CoA_acyltransferase"/>
</dbReference>
<evidence type="ECO:0000313" key="5">
    <source>
        <dbReference type="Proteomes" id="UP000186004"/>
    </source>
</evidence>
<keyword evidence="2" id="KW-0012">Acyltransferase</keyword>
<dbReference type="SUPFAM" id="SSF55729">
    <property type="entry name" value="Acyl-CoA N-acyltransferases (Nat)"/>
    <property type="match status" value="1"/>
</dbReference>
<dbReference type="CDD" id="cd04301">
    <property type="entry name" value="NAT_SF"/>
    <property type="match status" value="2"/>
</dbReference>
<feature type="domain" description="N-acetyltransferase" evidence="3">
    <location>
        <begin position="20"/>
        <end position="170"/>
    </location>
</feature>
<dbReference type="GO" id="GO:0016747">
    <property type="term" value="F:acyltransferase activity, transferring groups other than amino-acyl groups"/>
    <property type="evidence" value="ECO:0007669"/>
    <property type="project" value="InterPro"/>
</dbReference>
<feature type="domain" description="N-acetyltransferase" evidence="3">
    <location>
        <begin position="173"/>
        <end position="311"/>
    </location>
</feature>
<accession>A0A1N6Z833</accession>